<name>A0A0N5AR85_9BILA</name>
<evidence type="ECO:0000256" key="2">
    <source>
        <dbReference type="ARBA" id="ARBA00022801"/>
    </source>
</evidence>
<evidence type="ECO:0000313" key="8">
    <source>
        <dbReference type="WBParaSite" id="SMUV_0000722301-mRNA-1"/>
    </source>
</evidence>
<dbReference type="InterPro" id="IPR013780">
    <property type="entry name" value="Glyco_hydro_b"/>
</dbReference>
<evidence type="ECO:0000313" key="7">
    <source>
        <dbReference type="Proteomes" id="UP000046393"/>
    </source>
</evidence>
<dbReference type="PANTHER" id="PTHR43053">
    <property type="entry name" value="GLYCOSIDASE FAMILY 31"/>
    <property type="match status" value="1"/>
</dbReference>
<keyword evidence="7" id="KW-1185">Reference proteome</keyword>
<sequence>MAKASGDGGTIGSIYVEAGGKYMHVEGLSKSIDIQIGCSLEENFKRFCLQDDTLSVEYSNGTLLQITLSHIGKYDVERYRFKWSNPNSYHYMKDVINAQPNCHWYGGPQLPAQQWPIARDAYKFAPYVSDDVMKASKLFALLKESGNHMSGMERYWLCSCKLAVSVPEEVPLWSQFFEDNLSLQAQIRDSPYIPFLKVIDRPILEYALYKPGPNVTLSLKEFHMIVHKFLVPELSNSPDSLLIDKPIWTTWARYKTDITQGKVLTFAEEIKKNCAEISQLELDDGWMTKHGDFKFDPERFPDVSLLCEILKKQGIRVTLWVHPFIAVDSETARDPTVLEICVKNIHGFPSITSWWHGYAYVVDFTNPRGAAWFRERLKSLKELGIYSFKFDAGEVTYLPEGFCFHSGKSPNDFSRAYVQLAAEFGDAIEARVFSRCQQLPIFFRTLDRKSTWEDCGLNTVIPVALNFSLLGYSFNIADIIGGNGYEEKKPDKELYIRWMQANLFLLTMQFSYTPWDFDEETCSIFHYLMSKRRQFLHHLRKAVAKCCETGEPAICPLWWLSEDEEALSCNDQFVINSDVIVAPVLEEGAKSRQVFLPNGTWQYPLTGEEYKGPIRVDIEVRVFNYESEIGYILVRVSG</sequence>
<evidence type="ECO:0000256" key="4">
    <source>
        <dbReference type="RuleBase" id="RU361185"/>
    </source>
</evidence>
<comment type="similarity">
    <text evidence="1 4">Belongs to the glycosyl hydrolase 31 family.</text>
</comment>
<protein>
    <submittedName>
        <fullName evidence="8">Alpha-xylosidase</fullName>
    </submittedName>
</protein>
<dbReference type="WBParaSite" id="SMUV_0000722301-mRNA-1">
    <property type="protein sequence ID" value="SMUV_0000722301-mRNA-1"/>
    <property type="gene ID" value="SMUV_0000722301"/>
</dbReference>
<evidence type="ECO:0000256" key="3">
    <source>
        <dbReference type="ARBA" id="ARBA00023295"/>
    </source>
</evidence>
<keyword evidence="3 4" id="KW-0326">Glycosidase</keyword>
<dbReference type="GO" id="GO:0004553">
    <property type="term" value="F:hydrolase activity, hydrolyzing O-glycosyl compounds"/>
    <property type="evidence" value="ECO:0007669"/>
    <property type="project" value="InterPro"/>
</dbReference>
<feature type="domain" description="Glycosyl hydrolase family 31 C-terminal" evidence="6">
    <location>
        <begin position="550"/>
        <end position="619"/>
    </location>
</feature>
<keyword evidence="2 4" id="KW-0378">Hydrolase</keyword>
<dbReference type="InterPro" id="IPR048395">
    <property type="entry name" value="Glyco_hydro_31_C"/>
</dbReference>
<organism evidence="7 8">
    <name type="scientific">Syphacia muris</name>
    <dbReference type="NCBI Taxonomy" id="451379"/>
    <lineage>
        <taxon>Eukaryota</taxon>
        <taxon>Metazoa</taxon>
        <taxon>Ecdysozoa</taxon>
        <taxon>Nematoda</taxon>
        <taxon>Chromadorea</taxon>
        <taxon>Rhabditida</taxon>
        <taxon>Spirurina</taxon>
        <taxon>Oxyuridomorpha</taxon>
        <taxon>Oxyuroidea</taxon>
        <taxon>Oxyuridae</taxon>
        <taxon>Syphacia</taxon>
    </lineage>
</organism>
<dbReference type="PANTHER" id="PTHR43053:SF4">
    <property type="entry name" value="MYOGENESIS-REGULATING GLYCOSIDASE"/>
    <property type="match status" value="1"/>
</dbReference>
<evidence type="ECO:0000259" key="6">
    <source>
        <dbReference type="Pfam" id="PF21365"/>
    </source>
</evidence>
<feature type="domain" description="Glycoside hydrolase family 31 TIM barrel" evidence="5">
    <location>
        <begin position="252"/>
        <end position="538"/>
    </location>
</feature>
<dbReference type="Pfam" id="PF01055">
    <property type="entry name" value="Glyco_hydro_31_2nd"/>
    <property type="match status" value="1"/>
</dbReference>
<dbReference type="AlphaFoldDB" id="A0A0N5AR85"/>
<dbReference type="InterPro" id="IPR050985">
    <property type="entry name" value="Alpha-glycosidase_related"/>
</dbReference>
<dbReference type="Gene3D" id="3.20.20.80">
    <property type="entry name" value="Glycosidases"/>
    <property type="match status" value="1"/>
</dbReference>
<evidence type="ECO:0000259" key="5">
    <source>
        <dbReference type="Pfam" id="PF01055"/>
    </source>
</evidence>
<dbReference type="STRING" id="451379.A0A0N5AR85"/>
<dbReference type="Gene3D" id="2.60.40.1180">
    <property type="entry name" value="Golgi alpha-mannosidase II"/>
    <property type="match status" value="1"/>
</dbReference>
<dbReference type="InterPro" id="IPR000322">
    <property type="entry name" value="Glyco_hydro_31_TIM"/>
</dbReference>
<dbReference type="Pfam" id="PF21365">
    <property type="entry name" value="Glyco_hydro_31_3rd"/>
    <property type="match status" value="1"/>
</dbReference>
<dbReference type="SUPFAM" id="SSF51445">
    <property type="entry name" value="(Trans)glycosidases"/>
    <property type="match status" value="1"/>
</dbReference>
<dbReference type="Proteomes" id="UP000046393">
    <property type="component" value="Unplaced"/>
</dbReference>
<dbReference type="GO" id="GO:0005975">
    <property type="term" value="P:carbohydrate metabolic process"/>
    <property type="evidence" value="ECO:0007669"/>
    <property type="project" value="InterPro"/>
</dbReference>
<reference evidence="8" key="1">
    <citation type="submission" date="2017-02" db="UniProtKB">
        <authorList>
            <consortium name="WormBaseParasite"/>
        </authorList>
    </citation>
    <scope>IDENTIFICATION</scope>
</reference>
<proteinExistence type="inferred from homology"/>
<accession>A0A0N5AR85</accession>
<dbReference type="InterPro" id="IPR017853">
    <property type="entry name" value="GH"/>
</dbReference>
<dbReference type="SUPFAM" id="SSF51011">
    <property type="entry name" value="Glycosyl hydrolase domain"/>
    <property type="match status" value="1"/>
</dbReference>
<dbReference type="CDD" id="cd06592">
    <property type="entry name" value="GH31_NET37"/>
    <property type="match status" value="1"/>
</dbReference>
<evidence type="ECO:0000256" key="1">
    <source>
        <dbReference type="ARBA" id="ARBA00007806"/>
    </source>
</evidence>